<dbReference type="GO" id="GO:0000981">
    <property type="term" value="F:DNA-binding transcription factor activity, RNA polymerase II-specific"/>
    <property type="evidence" value="ECO:0007669"/>
    <property type="project" value="InterPro"/>
</dbReference>
<reference evidence="9" key="1">
    <citation type="submission" date="2021-12" db="EMBL/GenBank/DDBJ databases">
        <title>Convergent genome expansion in fungi linked to evolution of root-endophyte symbiosis.</title>
        <authorList>
            <consortium name="DOE Joint Genome Institute"/>
            <person name="Ke Y.-H."/>
            <person name="Bonito G."/>
            <person name="Liao H.-L."/>
            <person name="Looney B."/>
            <person name="Rojas-Flechas A."/>
            <person name="Nash J."/>
            <person name="Hameed K."/>
            <person name="Schadt C."/>
            <person name="Martin F."/>
            <person name="Crous P.W."/>
            <person name="Miettinen O."/>
            <person name="Magnuson J.K."/>
            <person name="Labbe J."/>
            <person name="Jacobson D."/>
            <person name="Doktycz M.J."/>
            <person name="Veneault-Fourrey C."/>
            <person name="Kuo A."/>
            <person name="Mondo S."/>
            <person name="Calhoun S."/>
            <person name="Riley R."/>
            <person name="Ohm R."/>
            <person name="LaButti K."/>
            <person name="Andreopoulos B."/>
            <person name="Pangilinan J."/>
            <person name="Nolan M."/>
            <person name="Tritt A."/>
            <person name="Clum A."/>
            <person name="Lipzen A."/>
            <person name="Daum C."/>
            <person name="Barry K."/>
            <person name="Grigoriev I.V."/>
            <person name="Vilgalys R."/>
        </authorList>
    </citation>
    <scope>NUCLEOTIDE SEQUENCE</scope>
    <source>
        <strain evidence="9">PMI_201</strain>
    </source>
</reference>
<keyword evidence="10" id="KW-1185">Reference proteome</keyword>
<evidence type="ECO:0000313" key="9">
    <source>
        <dbReference type="EMBL" id="KAH8692921.1"/>
    </source>
</evidence>
<dbReference type="InterPro" id="IPR050987">
    <property type="entry name" value="AtrR-like"/>
</dbReference>
<dbReference type="GO" id="GO:0008270">
    <property type="term" value="F:zinc ion binding"/>
    <property type="evidence" value="ECO:0007669"/>
    <property type="project" value="InterPro"/>
</dbReference>
<keyword evidence="5" id="KW-0539">Nucleus</keyword>
<feature type="region of interest" description="Disordered" evidence="6">
    <location>
        <begin position="711"/>
        <end position="756"/>
    </location>
</feature>
<evidence type="ECO:0000256" key="1">
    <source>
        <dbReference type="ARBA" id="ARBA00022723"/>
    </source>
</evidence>
<dbReference type="Pfam" id="PF04082">
    <property type="entry name" value="Fungal_trans"/>
    <property type="match status" value="1"/>
</dbReference>
<dbReference type="RefSeq" id="XP_046068794.1">
    <property type="nucleotide sequence ID" value="XM_046212715.1"/>
</dbReference>
<name>A0AAD4KJV1_9EURO</name>
<feature type="transmembrane region" description="Helical" evidence="7">
    <location>
        <begin position="634"/>
        <end position="653"/>
    </location>
</feature>
<dbReference type="InterPro" id="IPR007219">
    <property type="entry name" value="XnlR_reg_dom"/>
</dbReference>
<evidence type="ECO:0000256" key="5">
    <source>
        <dbReference type="ARBA" id="ARBA00023242"/>
    </source>
</evidence>
<keyword evidence="1" id="KW-0479">Metal-binding</keyword>
<dbReference type="Gene3D" id="4.10.240.10">
    <property type="entry name" value="Zn(2)-C6 fungal-type DNA-binding domain"/>
    <property type="match status" value="1"/>
</dbReference>
<feature type="domain" description="Zn(2)-C6 fungal-type" evidence="8">
    <location>
        <begin position="58"/>
        <end position="88"/>
    </location>
</feature>
<dbReference type="InterPro" id="IPR036864">
    <property type="entry name" value="Zn2-C6_fun-type_DNA-bd_sf"/>
</dbReference>
<dbReference type="PROSITE" id="PS50048">
    <property type="entry name" value="ZN2_CY6_FUNGAL_2"/>
    <property type="match status" value="1"/>
</dbReference>
<feature type="region of interest" description="Disordered" evidence="6">
    <location>
        <begin position="25"/>
        <end position="51"/>
    </location>
</feature>
<keyword evidence="7" id="KW-1133">Transmembrane helix</keyword>
<keyword evidence="7" id="KW-0472">Membrane</keyword>
<evidence type="ECO:0000256" key="4">
    <source>
        <dbReference type="ARBA" id="ARBA00023163"/>
    </source>
</evidence>
<dbReference type="AlphaFoldDB" id="A0AAD4KJV1"/>
<sequence length="856" mass="95959">MDGISGDSSEGFGLDMSSQMFSVYAGDGSPVSHNQLGSMAQDDERMDGDPKRRRIARACDMCRKKKIKCDGKMPKCSHCINYKTECIFTQVEKKRNPPKGAKYIEGLENRMKRLEGLLKMAGLADSETDLPSIERRLQQRSQSVQQTQPNGANAPSGMLSSMSVAGNTRPGSLHSTPQMDSLSSPRITDSPDSQEGKEYEVEALSDMMCSLVTNNCGETRYIGSSSGFSIFSPRGIQWVNEKTGDSSFEDMISSAYIDDNKWMYWKPEIFSDIFARRVFKPLPPKDEALSLFRDFFDNFNCLLPLYHEPTFMHLVERQYSRDPFEGSGWWASINVVLAISHRLRVMSHLVPQEEDKKAWLYLKNAMGVLTELTMRNTDLLSVQALLGMSLFLQGTPNPQPSYFLVAAAVRLSHSIGLHKRGSSFGLNQVEIEQRKRVFWIAYTLDRDLCLRSGRPPVQDDDDMNVELPSGDPPDNVGNIPLSDGQGKVNLFRVMCRFSIIQSRVYKRLYSTRAAKQSDGELLNTIGELDKELEEWKDSIPIDYRPEYEIKTTHTPLILHVVILHFAYYNCLTTIHRMSVHHGYWTSRLSNYAIQGLNARPLNPRVFSSANICVAAARTSINLIKYIPHGDFACVWLILYYPVSALVTLFANILQNPQDPRARSDIKLMDLVVNFLSMLVSDESNGSVKRMLSVCAEFERIAKVALEKAEKEAHANRKRKVLPPNTEPTVHKTGVSMGPATSNNNPEKPSDTTPLSPALQNATRAFNQAMNGVVSPAPSNFGTGTMGDIPGFSHDFQNMLNPGAFSQASFPEQTATTSETPAFTYQQPFVPQDLWQMPMTLEWDWADLSASNVPTFD</sequence>
<proteinExistence type="predicted"/>
<dbReference type="CDD" id="cd00067">
    <property type="entry name" value="GAL4"/>
    <property type="match status" value="1"/>
</dbReference>
<dbReference type="CDD" id="cd12148">
    <property type="entry name" value="fungal_TF_MHR"/>
    <property type="match status" value="1"/>
</dbReference>
<protein>
    <submittedName>
        <fullName evidence="9">Fungal-specific transcription factor</fullName>
    </submittedName>
</protein>
<dbReference type="SMART" id="SM00066">
    <property type="entry name" value="GAL4"/>
    <property type="match status" value="1"/>
</dbReference>
<accession>A0AAD4KJV1</accession>
<dbReference type="GO" id="GO:0003677">
    <property type="term" value="F:DNA binding"/>
    <property type="evidence" value="ECO:0007669"/>
    <property type="project" value="UniProtKB-KW"/>
</dbReference>
<evidence type="ECO:0000256" key="3">
    <source>
        <dbReference type="ARBA" id="ARBA00023125"/>
    </source>
</evidence>
<evidence type="ECO:0000256" key="7">
    <source>
        <dbReference type="SAM" id="Phobius"/>
    </source>
</evidence>
<keyword evidence="7" id="KW-0812">Transmembrane</keyword>
<evidence type="ECO:0000256" key="2">
    <source>
        <dbReference type="ARBA" id="ARBA00023015"/>
    </source>
</evidence>
<feature type="compositionally biased region" description="Low complexity" evidence="6">
    <location>
        <begin position="139"/>
        <end position="148"/>
    </location>
</feature>
<dbReference type="GeneID" id="70243002"/>
<keyword evidence="2" id="KW-0805">Transcription regulation</keyword>
<evidence type="ECO:0000256" key="6">
    <source>
        <dbReference type="SAM" id="MobiDB-lite"/>
    </source>
</evidence>
<dbReference type="SUPFAM" id="SSF57701">
    <property type="entry name" value="Zn2/Cys6 DNA-binding domain"/>
    <property type="match status" value="1"/>
</dbReference>
<evidence type="ECO:0000259" key="8">
    <source>
        <dbReference type="PROSITE" id="PS50048"/>
    </source>
</evidence>
<keyword evidence="4" id="KW-0804">Transcription</keyword>
<dbReference type="PROSITE" id="PS00463">
    <property type="entry name" value="ZN2_CY6_FUNGAL_1"/>
    <property type="match status" value="1"/>
</dbReference>
<dbReference type="EMBL" id="JAJTJA010000010">
    <property type="protein sequence ID" value="KAH8692921.1"/>
    <property type="molecule type" value="Genomic_DNA"/>
</dbReference>
<dbReference type="PANTHER" id="PTHR46910:SF25">
    <property type="entry name" value="ABC-TRANSPORTER-REGULATING TRANSCRIPTION FACTOR"/>
    <property type="match status" value="1"/>
</dbReference>
<organism evidence="9 10">
    <name type="scientific">Talaromyces proteolyticus</name>
    <dbReference type="NCBI Taxonomy" id="1131652"/>
    <lineage>
        <taxon>Eukaryota</taxon>
        <taxon>Fungi</taxon>
        <taxon>Dikarya</taxon>
        <taxon>Ascomycota</taxon>
        <taxon>Pezizomycotina</taxon>
        <taxon>Eurotiomycetes</taxon>
        <taxon>Eurotiomycetidae</taxon>
        <taxon>Eurotiales</taxon>
        <taxon>Trichocomaceae</taxon>
        <taxon>Talaromyces</taxon>
        <taxon>Talaromyces sect. Bacilispori</taxon>
    </lineage>
</organism>
<dbReference type="Pfam" id="PF00172">
    <property type="entry name" value="Zn_clus"/>
    <property type="match status" value="1"/>
</dbReference>
<dbReference type="PANTHER" id="PTHR46910">
    <property type="entry name" value="TRANSCRIPTION FACTOR PDR1"/>
    <property type="match status" value="1"/>
</dbReference>
<evidence type="ECO:0000313" key="10">
    <source>
        <dbReference type="Proteomes" id="UP001201262"/>
    </source>
</evidence>
<gene>
    <name evidence="9" type="ORF">BGW36DRAFT_325428</name>
</gene>
<feature type="compositionally biased region" description="Polar residues" evidence="6">
    <location>
        <begin position="738"/>
        <end position="756"/>
    </location>
</feature>
<feature type="compositionally biased region" description="Polar residues" evidence="6">
    <location>
        <begin position="149"/>
        <end position="193"/>
    </location>
</feature>
<keyword evidence="3" id="KW-0238">DNA-binding</keyword>
<dbReference type="Proteomes" id="UP001201262">
    <property type="component" value="Unassembled WGS sequence"/>
</dbReference>
<dbReference type="InterPro" id="IPR001138">
    <property type="entry name" value="Zn2Cys6_DnaBD"/>
</dbReference>
<dbReference type="SMART" id="SM00906">
    <property type="entry name" value="Fungal_trans"/>
    <property type="match status" value="1"/>
</dbReference>
<dbReference type="GO" id="GO:0006351">
    <property type="term" value="P:DNA-templated transcription"/>
    <property type="evidence" value="ECO:0007669"/>
    <property type="project" value="InterPro"/>
</dbReference>
<feature type="region of interest" description="Disordered" evidence="6">
    <location>
        <begin position="136"/>
        <end position="199"/>
    </location>
</feature>
<comment type="caution">
    <text evidence="9">The sequence shown here is derived from an EMBL/GenBank/DDBJ whole genome shotgun (WGS) entry which is preliminary data.</text>
</comment>